<gene>
    <name evidence="11" type="ORF">BDW59DRAFT_39199</name>
</gene>
<organism evidence="11 12">
    <name type="scientific">Aspergillus cavernicola</name>
    <dbReference type="NCBI Taxonomy" id="176166"/>
    <lineage>
        <taxon>Eukaryota</taxon>
        <taxon>Fungi</taxon>
        <taxon>Dikarya</taxon>
        <taxon>Ascomycota</taxon>
        <taxon>Pezizomycotina</taxon>
        <taxon>Eurotiomycetes</taxon>
        <taxon>Eurotiomycetidae</taxon>
        <taxon>Eurotiales</taxon>
        <taxon>Aspergillaceae</taxon>
        <taxon>Aspergillus</taxon>
        <taxon>Aspergillus subgen. Nidulantes</taxon>
    </lineage>
</organism>
<keyword evidence="7 9" id="KW-0067">ATP-binding</keyword>
<dbReference type="EC" id="2.7.1.12" evidence="3 9"/>
<reference evidence="11 12" key="1">
    <citation type="submission" date="2024-07" db="EMBL/GenBank/DDBJ databases">
        <title>Section-level genome sequencing and comparative genomics of Aspergillus sections Usti and Cavernicolus.</title>
        <authorList>
            <consortium name="Lawrence Berkeley National Laboratory"/>
            <person name="Nybo J.L."/>
            <person name="Vesth T.C."/>
            <person name="Theobald S."/>
            <person name="Frisvad J.C."/>
            <person name="Larsen T.O."/>
            <person name="Kjaerboelling I."/>
            <person name="Rothschild-Mancinelli K."/>
            <person name="Lyhne E.K."/>
            <person name="Kogle M.E."/>
            <person name="Barry K."/>
            <person name="Clum A."/>
            <person name="Na H."/>
            <person name="Ledsgaard L."/>
            <person name="Lin J."/>
            <person name="Lipzen A."/>
            <person name="Kuo A."/>
            <person name="Riley R."/>
            <person name="Mondo S."/>
            <person name="LaButti K."/>
            <person name="Haridas S."/>
            <person name="Pangalinan J."/>
            <person name="Salamov A.A."/>
            <person name="Simmons B.A."/>
            <person name="Magnuson J.K."/>
            <person name="Chen J."/>
            <person name="Drula E."/>
            <person name="Henrissat B."/>
            <person name="Wiebenga A."/>
            <person name="Lubbers R.J."/>
            <person name="Gomes A.C."/>
            <person name="Makela M.R."/>
            <person name="Stajich J."/>
            <person name="Grigoriev I.V."/>
            <person name="Mortensen U.H."/>
            <person name="De vries R.P."/>
            <person name="Baker S.E."/>
            <person name="Andersen M.R."/>
        </authorList>
    </citation>
    <scope>NUCLEOTIDE SEQUENCE [LARGE SCALE GENOMIC DNA]</scope>
    <source>
        <strain evidence="11 12">CBS 600.67</strain>
    </source>
</reference>
<evidence type="ECO:0000256" key="6">
    <source>
        <dbReference type="ARBA" id="ARBA00022777"/>
    </source>
</evidence>
<sequence>MLSTSGQQNAAIDPSRAKVSVLNDTHTTTASSTSSTMGPPPASGITPTNPQHIWVVTGPAGSGKSTVGKYLQLQLGVPFLEGDDYHPPANKQKMSAGTPLTDADRWDWLIALRSAATTVLSATQTNNLTPPTGVVVACSALKKKYRDVMRVAAYGSPNVRIHFVYLKLDPLVLYQRVSMRQAHYMKPTMVESQLRDLEEPGVGEWDALTVDVKGSMADVQMEVMGLVEELLAPFGGVH</sequence>
<feature type="compositionally biased region" description="Polar residues" evidence="10">
    <location>
        <begin position="1"/>
        <end position="10"/>
    </location>
</feature>
<dbReference type="Gene3D" id="3.40.50.300">
    <property type="entry name" value="P-loop containing nucleotide triphosphate hydrolases"/>
    <property type="match status" value="1"/>
</dbReference>
<dbReference type="Pfam" id="PF13671">
    <property type="entry name" value="AAA_33"/>
    <property type="match status" value="1"/>
</dbReference>
<dbReference type="EMBL" id="JBFXLS010000018">
    <property type="protein sequence ID" value="KAL2828898.1"/>
    <property type="molecule type" value="Genomic_DNA"/>
</dbReference>
<keyword evidence="4 9" id="KW-0808">Transferase</keyword>
<feature type="compositionally biased region" description="Low complexity" evidence="10">
    <location>
        <begin position="25"/>
        <end position="36"/>
    </location>
</feature>
<dbReference type="SUPFAM" id="SSF52540">
    <property type="entry name" value="P-loop containing nucleoside triphosphate hydrolases"/>
    <property type="match status" value="1"/>
</dbReference>
<comment type="catalytic activity">
    <reaction evidence="8 9">
        <text>D-gluconate + ATP = 6-phospho-D-gluconate + ADP + H(+)</text>
        <dbReference type="Rhea" id="RHEA:19433"/>
        <dbReference type="ChEBI" id="CHEBI:15378"/>
        <dbReference type="ChEBI" id="CHEBI:18391"/>
        <dbReference type="ChEBI" id="CHEBI:30616"/>
        <dbReference type="ChEBI" id="CHEBI:58759"/>
        <dbReference type="ChEBI" id="CHEBI:456216"/>
        <dbReference type="EC" id="2.7.1.12"/>
    </reaction>
</comment>
<evidence type="ECO:0000313" key="11">
    <source>
        <dbReference type="EMBL" id="KAL2828898.1"/>
    </source>
</evidence>
<evidence type="ECO:0000256" key="8">
    <source>
        <dbReference type="ARBA" id="ARBA00048090"/>
    </source>
</evidence>
<comment type="caution">
    <text evidence="11">The sequence shown here is derived from an EMBL/GenBank/DDBJ whole genome shotgun (WGS) entry which is preliminary data.</text>
</comment>
<dbReference type="Proteomes" id="UP001610335">
    <property type="component" value="Unassembled WGS sequence"/>
</dbReference>
<accession>A0ABR4IPZ8</accession>
<evidence type="ECO:0000256" key="5">
    <source>
        <dbReference type="ARBA" id="ARBA00022741"/>
    </source>
</evidence>
<name>A0ABR4IPZ8_9EURO</name>
<comment type="pathway">
    <text evidence="1 9">Carbohydrate acid metabolism; D-gluconate degradation.</text>
</comment>
<keyword evidence="6 9" id="KW-0418">Kinase</keyword>
<dbReference type="PANTHER" id="PTHR43442:SF3">
    <property type="entry name" value="GLUCONOKINASE-RELATED"/>
    <property type="match status" value="1"/>
</dbReference>
<evidence type="ECO:0000256" key="3">
    <source>
        <dbReference type="ARBA" id="ARBA00012054"/>
    </source>
</evidence>
<dbReference type="InterPro" id="IPR006001">
    <property type="entry name" value="Therm_gnt_kin"/>
</dbReference>
<comment type="similarity">
    <text evidence="2 9">Belongs to the gluconokinase GntK/GntV family.</text>
</comment>
<feature type="region of interest" description="Disordered" evidence="10">
    <location>
        <begin position="25"/>
        <end position="53"/>
    </location>
</feature>
<keyword evidence="12" id="KW-1185">Reference proteome</keyword>
<evidence type="ECO:0000256" key="4">
    <source>
        <dbReference type="ARBA" id="ARBA00022679"/>
    </source>
</evidence>
<evidence type="ECO:0000256" key="2">
    <source>
        <dbReference type="ARBA" id="ARBA00008420"/>
    </source>
</evidence>
<keyword evidence="5 9" id="KW-0547">Nucleotide-binding</keyword>
<evidence type="ECO:0000256" key="10">
    <source>
        <dbReference type="SAM" id="MobiDB-lite"/>
    </source>
</evidence>
<dbReference type="PANTHER" id="PTHR43442">
    <property type="entry name" value="GLUCONOKINASE-RELATED"/>
    <property type="match status" value="1"/>
</dbReference>
<feature type="region of interest" description="Disordered" evidence="10">
    <location>
        <begin position="1"/>
        <end position="20"/>
    </location>
</feature>
<dbReference type="NCBIfam" id="TIGR01313">
    <property type="entry name" value="therm_gnt_kin"/>
    <property type="match status" value="1"/>
</dbReference>
<proteinExistence type="inferred from homology"/>
<protein>
    <recommendedName>
        <fullName evidence="3 9">Gluconokinase</fullName>
        <ecNumber evidence="3 9">2.7.1.12</ecNumber>
    </recommendedName>
</protein>
<evidence type="ECO:0000313" key="12">
    <source>
        <dbReference type="Proteomes" id="UP001610335"/>
    </source>
</evidence>
<evidence type="ECO:0000256" key="9">
    <source>
        <dbReference type="RuleBase" id="RU363066"/>
    </source>
</evidence>
<dbReference type="InterPro" id="IPR027417">
    <property type="entry name" value="P-loop_NTPase"/>
</dbReference>
<dbReference type="CDD" id="cd02021">
    <property type="entry name" value="GntK"/>
    <property type="match status" value="1"/>
</dbReference>
<evidence type="ECO:0000256" key="1">
    <source>
        <dbReference type="ARBA" id="ARBA00004875"/>
    </source>
</evidence>
<dbReference type="GO" id="GO:0016301">
    <property type="term" value="F:kinase activity"/>
    <property type="evidence" value="ECO:0007669"/>
    <property type="project" value="UniProtKB-KW"/>
</dbReference>
<evidence type="ECO:0000256" key="7">
    <source>
        <dbReference type="ARBA" id="ARBA00022840"/>
    </source>
</evidence>